<dbReference type="Pfam" id="PF12625">
    <property type="entry name" value="Arabinose_bd"/>
    <property type="match status" value="1"/>
</dbReference>
<evidence type="ECO:0000313" key="3">
    <source>
        <dbReference type="Proteomes" id="UP001143304"/>
    </source>
</evidence>
<evidence type="ECO:0000313" key="2">
    <source>
        <dbReference type="EMBL" id="MCX2979235.1"/>
    </source>
</evidence>
<dbReference type="EMBL" id="SHNO01000003">
    <property type="protein sequence ID" value="MCX2979235.1"/>
    <property type="molecule type" value="Genomic_DNA"/>
</dbReference>
<organism evidence="2 3">
    <name type="scientific">Candidatus Marimicrobium litorale</name>
    <dbReference type="NCBI Taxonomy" id="2518991"/>
    <lineage>
        <taxon>Bacteria</taxon>
        <taxon>Pseudomonadati</taxon>
        <taxon>Pseudomonadota</taxon>
        <taxon>Gammaproteobacteria</taxon>
        <taxon>Cellvibrionales</taxon>
        <taxon>Halieaceae</taxon>
        <taxon>Marimicrobium</taxon>
    </lineage>
</organism>
<dbReference type="RefSeq" id="WP_279251022.1">
    <property type="nucleotide sequence ID" value="NZ_SHNO01000003.1"/>
</dbReference>
<accession>A0ABT3TBK2</accession>
<sequence length="125" mass="13523">MANETLQALAVKAFHDRLQSLGINPLEVIEAAAGRRDSATSAQSTPSVHEVLETAVAMVGDPALAIRIGEDIDLATYGTYGFALMSCSHMGAAMELFLRYGQTFIHSSSWQRSSYENGLILRLGY</sequence>
<evidence type="ECO:0000259" key="1">
    <source>
        <dbReference type="Pfam" id="PF12625"/>
    </source>
</evidence>
<keyword evidence="3" id="KW-1185">Reference proteome</keyword>
<dbReference type="Proteomes" id="UP001143304">
    <property type="component" value="Unassembled WGS sequence"/>
</dbReference>
<protein>
    <recommendedName>
        <fullName evidence="1">HTH-type transcriptional regulator AraC-type N-terminal domain-containing protein</fullName>
    </recommendedName>
</protein>
<reference evidence="2" key="1">
    <citation type="submission" date="2019-02" db="EMBL/GenBank/DDBJ databases">
        <authorList>
            <person name="Li S.-H."/>
        </authorList>
    </citation>
    <scope>NUCLEOTIDE SEQUENCE</scope>
    <source>
        <strain evidence="2">IMCC11814</strain>
    </source>
</reference>
<proteinExistence type="predicted"/>
<name>A0ABT3TBK2_9GAMM</name>
<dbReference type="InterPro" id="IPR032687">
    <property type="entry name" value="AraC-type_N"/>
</dbReference>
<comment type="caution">
    <text evidence="2">The sequence shown here is derived from an EMBL/GenBank/DDBJ whole genome shotgun (WGS) entry which is preliminary data.</text>
</comment>
<feature type="domain" description="HTH-type transcriptional regulator AraC-type N-terminal" evidence="1">
    <location>
        <begin position="45"/>
        <end position="104"/>
    </location>
</feature>
<gene>
    <name evidence="2" type="ORF">EYC82_18000</name>
</gene>